<organism evidence="1 2">
    <name type="scientific">Pelotomaculum isophthalicicum JI</name>
    <dbReference type="NCBI Taxonomy" id="947010"/>
    <lineage>
        <taxon>Bacteria</taxon>
        <taxon>Bacillati</taxon>
        <taxon>Bacillota</taxon>
        <taxon>Clostridia</taxon>
        <taxon>Eubacteriales</taxon>
        <taxon>Desulfotomaculaceae</taxon>
        <taxon>Pelotomaculum</taxon>
    </lineage>
</organism>
<gene>
    <name evidence="1" type="ORF">L7E55_09310</name>
</gene>
<dbReference type="AlphaFoldDB" id="A0A9X4H865"/>
<keyword evidence="2" id="KW-1185">Reference proteome</keyword>
<protein>
    <submittedName>
        <fullName evidence="1">Uncharacterized protein</fullName>
    </submittedName>
</protein>
<dbReference type="EMBL" id="JAKOAV010000015">
    <property type="protein sequence ID" value="MDF9408554.1"/>
    <property type="molecule type" value="Genomic_DNA"/>
</dbReference>
<dbReference type="Proteomes" id="UP001154312">
    <property type="component" value="Unassembled WGS sequence"/>
</dbReference>
<accession>A0A9X4H865</accession>
<proteinExistence type="predicted"/>
<reference evidence="1" key="1">
    <citation type="submission" date="2022-02" db="EMBL/GenBank/DDBJ databases">
        <authorList>
            <person name="Leng L."/>
        </authorList>
    </citation>
    <scope>NUCLEOTIDE SEQUENCE</scope>
    <source>
        <strain evidence="1">JI</strain>
    </source>
</reference>
<sequence length="227" mass="26757">MVDDEKKDLSTLAEWFNELEHAKQKEILNYIDDNIDIFYELNKDEQNLFEELVNEITQIIIYEMDDKDLIIEKLLKYGFEKIPANYLYDYCKPIAGPYIDSKTVNTMSSEQLDVVMEFVINNIILYENYKSIPFNVYKEKGGFENHEKAGNVLRFINSIISFVCNRELSLSMIEEKLLNEFEISKELSDVIIEKINKYLNEMQQAYLLTKINLLLTKLSNLSCTYDD</sequence>
<evidence type="ECO:0000313" key="1">
    <source>
        <dbReference type="EMBL" id="MDF9408554.1"/>
    </source>
</evidence>
<evidence type="ECO:0000313" key="2">
    <source>
        <dbReference type="Proteomes" id="UP001154312"/>
    </source>
</evidence>
<comment type="caution">
    <text evidence="1">The sequence shown here is derived from an EMBL/GenBank/DDBJ whole genome shotgun (WGS) entry which is preliminary data.</text>
</comment>
<name>A0A9X4H865_9FIRM</name>
<dbReference type="RefSeq" id="WP_277443884.1">
    <property type="nucleotide sequence ID" value="NZ_JAKOAV010000015.1"/>
</dbReference>